<comment type="caution">
    <text evidence="3">The sequence shown here is derived from an EMBL/GenBank/DDBJ whole genome shotgun (WGS) entry which is preliminary data.</text>
</comment>
<evidence type="ECO:0000256" key="2">
    <source>
        <dbReference type="HAMAP-Rule" id="MF_00003"/>
    </source>
</evidence>
<dbReference type="GO" id="GO:0043024">
    <property type="term" value="F:ribosomal small subunit binding"/>
    <property type="evidence" value="ECO:0007669"/>
    <property type="project" value="TreeGrafter"/>
</dbReference>
<dbReference type="Gene3D" id="3.30.300.20">
    <property type="match status" value="1"/>
</dbReference>
<dbReference type="GO" id="GO:0030490">
    <property type="term" value="P:maturation of SSU-rRNA"/>
    <property type="evidence" value="ECO:0007669"/>
    <property type="project" value="UniProtKB-UniRule"/>
</dbReference>
<dbReference type="PROSITE" id="PS01319">
    <property type="entry name" value="RBFA"/>
    <property type="match status" value="1"/>
</dbReference>
<dbReference type="InterPro" id="IPR015946">
    <property type="entry name" value="KH_dom-like_a/b"/>
</dbReference>
<dbReference type="EMBL" id="AZDJ01000001">
    <property type="protein sequence ID" value="KRK74366.1"/>
    <property type="molecule type" value="Genomic_DNA"/>
</dbReference>
<comment type="function">
    <text evidence="2">One of several proteins that assist in the late maturation steps of the functional core of the 30S ribosomal subunit. Associates with free 30S ribosomal subunits (but not with 30S subunits that are part of 70S ribosomes or polysomes). Required for efficient processing of 16S rRNA. May interact with the 5'-terminal helix region of 16S rRNA.</text>
</comment>
<dbReference type="SUPFAM" id="SSF89919">
    <property type="entry name" value="Ribosome-binding factor A, RbfA"/>
    <property type="match status" value="1"/>
</dbReference>
<dbReference type="InterPro" id="IPR023799">
    <property type="entry name" value="RbfA_dom_sf"/>
</dbReference>
<sequence>MFAGPGGEQAQLEAIMKHRIGRVETQLQREIDDILLKDVNDPRTKGVTITGVKLTGDLQQATAYFSILSDDPKAIADTQAGLDKATGMIRREVGQRIKLFKTPELQFKQDQSVQYGAHIDQLLADMRKQD</sequence>
<organism evidence="3 4">
    <name type="scientific">Lacticaseibacillus nasuensis JCM 17158</name>
    <dbReference type="NCBI Taxonomy" id="1291734"/>
    <lineage>
        <taxon>Bacteria</taxon>
        <taxon>Bacillati</taxon>
        <taxon>Bacillota</taxon>
        <taxon>Bacilli</taxon>
        <taxon>Lactobacillales</taxon>
        <taxon>Lactobacillaceae</taxon>
        <taxon>Lacticaseibacillus</taxon>
    </lineage>
</organism>
<evidence type="ECO:0000256" key="1">
    <source>
        <dbReference type="ARBA" id="ARBA00022517"/>
    </source>
</evidence>
<dbReference type="InterPro" id="IPR000238">
    <property type="entry name" value="RbfA"/>
</dbReference>
<comment type="subcellular location">
    <subcellularLocation>
        <location evidence="2">Cytoplasm</location>
    </subcellularLocation>
</comment>
<name>A0A0R1JT02_9LACO</name>
<keyword evidence="2" id="KW-0963">Cytoplasm</keyword>
<dbReference type="NCBIfam" id="TIGR00082">
    <property type="entry name" value="rbfA"/>
    <property type="match status" value="1"/>
</dbReference>
<evidence type="ECO:0000313" key="4">
    <source>
        <dbReference type="Proteomes" id="UP000051804"/>
    </source>
</evidence>
<dbReference type="GO" id="GO:0005829">
    <property type="term" value="C:cytosol"/>
    <property type="evidence" value="ECO:0007669"/>
    <property type="project" value="TreeGrafter"/>
</dbReference>
<dbReference type="Pfam" id="PF02033">
    <property type="entry name" value="RBFA"/>
    <property type="match status" value="1"/>
</dbReference>
<comment type="similarity">
    <text evidence="2">Belongs to the RbfA family.</text>
</comment>
<dbReference type="Proteomes" id="UP000051804">
    <property type="component" value="Unassembled WGS sequence"/>
</dbReference>
<dbReference type="STRING" id="1291734.FD02_GL000971"/>
<comment type="subunit">
    <text evidence="2">Monomer. Binds 30S ribosomal subunits, but not 50S ribosomal subunits or 70S ribosomes.</text>
</comment>
<gene>
    <name evidence="2" type="primary">rbfA</name>
    <name evidence="3" type="ORF">FD02_GL000971</name>
</gene>
<reference evidence="3 4" key="1">
    <citation type="journal article" date="2015" name="Genome Announc.">
        <title>Expanding the biotechnology potential of lactobacilli through comparative genomics of 213 strains and associated genera.</title>
        <authorList>
            <person name="Sun Z."/>
            <person name="Harris H.M."/>
            <person name="McCann A."/>
            <person name="Guo C."/>
            <person name="Argimon S."/>
            <person name="Zhang W."/>
            <person name="Yang X."/>
            <person name="Jeffery I.B."/>
            <person name="Cooney J.C."/>
            <person name="Kagawa T.F."/>
            <person name="Liu W."/>
            <person name="Song Y."/>
            <person name="Salvetti E."/>
            <person name="Wrobel A."/>
            <person name="Rasinkangas P."/>
            <person name="Parkhill J."/>
            <person name="Rea M.C."/>
            <person name="O'Sullivan O."/>
            <person name="Ritari J."/>
            <person name="Douillard F.P."/>
            <person name="Paul Ross R."/>
            <person name="Yang R."/>
            <person name="Briner A.E."/>
            <person name="Felis G.E."/>
            <person name="de Vos W.M."/>
            <person name="Barrangou R."/>
            <person name="Klaenhammer T.R."/>
            <person name="Caufield P.W."/>
            <person name="Cui Y."/>
            <person name="Zhang H."/>
            <person name="O'Toole P.W."/>
        </authorList>
    </citation>
    <scope>NUCLEOTIDE SEQUENCE [LARGE SCALE GENOMIC DNA]</scope>
    <source>
        <strain evidence="3 4">JCM 17158</strain>
    </source>
</reference>
<dbReference type="HAMAP" id="MF_00003">
    <property type="entry name" value="RbfA"/>
    <property type="match status" value="1"/>
</dbReference>
<accession>A0A0R1JT02</accession>
<dbReference type="PANTHER" id="PTHR33515">
    <property type="entry name" value="RIBOSOME-BINDING FACTOR A, CHLOROPLASTIC-RELATED"/>
    <property type="match status" value="1"/>
</dbReference>
<keyword evidence="1 2" id="KW-0690">Ribosome biogenesis</keyword>
<keyword evidence="4" id="KW-1185">Reference proteome</keyword>
<dbReference type="InterPro" id="IPR020053">
    <property type="entry name" value="Ribosome-bd_factorA_CS"/>
</dbReference>
<dbReference type="AlphaFoldDB" id="A0A0R1JT02"/>
<dbReference type="PATRIC" id="fig|1291734.4.peg.997"/>
<dbReference type="PANTHER" id="PTHR33515:SF1">
    <property type="entry name" value="RIBOSOME-BINDING FACTOR A, CHLOROPLASTIC-RELATED"/>
    <property type="match status" value="1"/>
</dbReference>
<proteinExistence type="inferred from homology"/>
<protein>
    <recommendedName>
        <fullName evidence="2">Ribosome-binding factor A</fullName>
    </recommendedName>
</protein>
<evidence type="ECO:0000313" key="3">
    <source>
        <dbReference type="EMBL" id="KRK74366.1"/>
    </source>
</evidence>